<evidence type="ECO:0000256" key="1">
    <source>
        <dbReference type="ARBA" id="ARBA00022714"/>
    </source>
</evidence>
<accession>A0ABT0BIP4</accession>
<dbReference type="InterPro" id="IPR017941">
    <property type="entry name" value="Rieske_2Fe-2S"/>
</dbReference>
<dbReference type="PANTHER" id="PTHR40261:SF1">
    <property type="entry name" value="RIESKE DOMAIN-CONTAINING PROTEIN"/>
    <property type="match status" value="1"/>
</dbReference>
<evidence type="ECO:0000256" key="3">
    <source>
        <dbReference type="ARBA" id="ARBA00023004"/>
    </source>
</evidence>
<dbReference type="PROSITE" id="PS51296">
    <property type="entry name" value="RIESKE"/>
    <property type="match status" value="1"/>
</dbReference>
<dbReference type="RefSeq" id="WP_244024045.1">
    <property type="nucleotide sequence ID" value="NZ_JALHLF010000156.1"/>
</dbReference>
<sequence length="147" mass="16163">MTDQPDLPDLFVICETREVQEEEVRGFVLARQCDGVLQPWPILVTRKGGQFHAYENACPHDGKTLDGGHGDFLDEEGNFLQCKAHGDLFDLGEGTCFIGPAKGKALTRLAIVIDEGDICLRDAALTDEDGLHLEEPDTHPEVMITSD</sequence>
<evidence type="ECO:0000259" key="5">
    <source>
        <dbReference type="PROSITE" id="PS51296"/>
    </source>
</evidence>
<evidence type="ECO:0000313" key="6">
    <source>
        <dbReference type="EMBL" id="MCJ2184838.1"/>
    </source>
</evidence>
<gene>
    <name evidence="6" type="ORF">MTR62_19400</name>
</gene>
<evidence type="ECO:0000256" key="4">
    <source>
        <dbReference type="ARBA" id="ARBA00023014"/>
    </source>
</evidence>
<dbReference type="SUPFAM" id="SSF50022">
    <property type="entry name" value="ISP domain"/>
    <property type="match status" value="1"/>
</dbReference>
<evidence type="ECO:0000313" key="7">
    <source>
        <dbReference type="Proteomes" id="UP001162881"/>
    </source>
</evidence>
<dbReference type="CDD" id="cd03467">
    <property type="entry name" value="Rieske"/>
    <property type="match status" value="1"/>
</dbReference>
<keyword evidence="2" id="KW-0479">Metal-binding</keyword>
<evidence type="ECO:0000256" key="2">
    <source>
        <dbReference type="ARBA" id="ARBA00022723"/>
    </source>
</evidence>
<keyword evidence="4" id="KW-0411">Iron-sulfur</keyword>
<dbReference type="EMBL" id="JALHLF010000156">
    <property type="protein sequence ID" value="MCJ2184838.1"/>
    <property type="molecule type" value="Genomic_DNA"/>
</dbReference>
<keyword evidence="1" id="KW-0001">2Fe-2S</keyword>
<organism evidence="6 7">
    <name type="scientific">Novosphingobium organovorum</name>
    <dbReference type="NCBI Taxonomy" id="2930092"/>
    <lineage>
        <taxon>Bacteria</taxon>
        <taxon>Pseudomonadati</taxon>
        <taxon>Pseudomonadota</taxon>
        <taxon>Alphaproteobacteria</taxon>
        <taxon>Sphingomonadales</taxon>
        <taxon>Sphingomonadaceae</taxon>
        <taxon>Novosphingobium</taxon>
    </lineage>
</organism>
<dbReference type="PANTHER" id="PTHR40261">
    <property type="match status" value="1"/>
</dbReference>
<name>A0ABT0BIP4_9SPHN</name>
<keyword evidence="7" id="KW-1185">Reference proteome</keyword>
<reference evidence="6" key="1">
    <citation type="submission" date="2022-03" db="EMBL/GenBank/DDBJ databases">
        <title>Identification of a novel bacterium isolated from mangrove sediments.</title>
        <authorList>
            <person name="Pan X."/>
        </authorList>
    </citation>
    <scope>NUCLEOTIDE SEQUENCE</scope>
    <source>
        <strain evidence="6">B1949</strain>
    </source>
</reference>
<dbReference type="Proteomes" id="UP001162881">
    <property type="component" value="Unassembled WGS sequence"/>
</dbReference>
<dbReference type="Pfam" id="PF00355">
    <property type="entry name" value="Rieske"/>
    <property type="match status" value="1"/>
</dbReference>
<keyword evidence="3" id="KW-0408">Iron</keyword>
<dbReference type="InterPro" id="IPR036922">
    <property type="entry name" value="Rieske_2Fe-2S_sf"/>
</dbReference>
<feature type="domain" description="Rieske" evidence="5">
    <location>
        <begin position="41"/>
        <end position="120"/>
    </location>
</feature>
<proteinExistence type="predicted"/>
<protein>
    <submittedName>
        <fullName evidence="6">Rieske (2Fe-2S) protein</fullName>
    </submittedName>
</protein>
<dbReference type="Gene3D" id="2.102.10.10">
    <property type="entry name" value="Rieske [2Fe-2S] iron-sulphur domain"/>
    <property type="match status" value="1"/>
</dbReference>
<comment type="caution">
    <text evidence="6">The sequence shown here is derived from an EMBL/GenBank/DDBJ whole genome shotgun (WGS) entry which is preliminary data.</text>
</comment>